<dbReference type="HAMAP" id="MF_01813">
    <property type="entry name" value="MenG_UbiE_methyltr"/>
    <property type="match status" value="1"/>
</dbReference>
<dbReference type="InterPro" id="IPR007763">
    <property type="entry name" value="NDUFA12"/>
</dbReference>
<dbReference type="GO" id="GO:0045271">
    <property type="term" value="C:respiratory chain complex I"/>
    <property type="evidence" value="ECO:0007669"/>
    <property type="project" value="InterPro"/>
</dbReference>
<proteinExistence type="inferred from homology"/>
<evidence type="ECO:0000256" key="7">
    <source>
        <dbReference type="HAMAP-Rule" id="MF_03191"/>
    </source>
</evidence>
<protein>
    <recommendedName>
        <fullName evidence="7">2-methoxy-6-polyprenyl-1,4-benzoquinol methylase, mitochondrial</fullName>
        <ecNumber evidence="7">2.1.1.201</ecNumber>
    </recommendedName>
    <alternativeName>
        <fullName evidence="7">Ubiquinone biosynthesis methyltransferase COQ5</fullName>
    </alternativeName>
</protein>
<reference evidence="8 9" key="1">
    <citation type="journal article" date="2024" name="Insects">
        <title>An Improved Chromosome-Level Genome Assembly of the Firefly Pyrocoelia pectoralis.</title>
        <authorList>
            <person name="Fu X."/>
            <person name="Meyer-Rochow V.B."/>
            <person name="Ballantyne L."/>
            <person name="Zhu X."/>
        </authorList>
    </citation>
    <scope>NUCLEOTIDE SEQUENCE [LARGE SCALE GENOMIC DNA]</scope>
    <source>
        <strain evidence="8">XCY_ONT2</strain>
    </source>
</reference>
<dbReference type="Proteomes" id="UP001329430">
    <property type="component" value="Chromosome 10"/>
</dbReference>
<keyword evidence="9" id="KW-1185">Reference proteome</keyword>
<dbReference type="PANTHER" id="PTHR43591">
    <property type="entry name" value="METHYLTRANSFERASE"/>
    <property type="match status" value="1"/>
</dbReference>
<dbReference type="PROSITE" id="PS01184">
    <property type="entry name" value="UBIE_2"/>
    <property type="match status" value="1"/>
</dbReference>
<feature type="binding site" evidence="7">
    <location>
        <begin position="276"/>
        <end position="277"/>
    </location>
    <ligand>
        <name>S-adenosyl-L-methionine</name>
        <dbReference type="ChEBI" id="CHEBI:59789"/>
    </ligand>
</feature>
<comment type="similarity">
    <text evidence="1">Belongs to the complex I NDUFA12 subunit family.</text>
</comment>
<dbReference type="PROSITE" id="PS51608">
    <property type="entry name" value="SAM_MT_UBIE"/>
    <property type="match status" value="1"/>
</dbReference>
<feature type="binding site" evidence="7">
    <location>
        <position position="221"/>
    </location>
    <ligand>
        <name>S-adenosyl-L-methionine</name>
        <dbReference type="ChEBI" id="CHEBI:59789"/>
    </ligand>
</feature>
<dbReference type="GO" id="GO:0008425">
    <property type="term" value="F:2-methoxy-6-polyprenyl-1,4-benzoquinol methyltransferase activity"/>
    <property type="evidence" value="ECO:0007669"/>
    <property type="project" value="UniProtKB-UniRule"/>
</dbReference>
<organism evidence="8 9">
    <name type="scientific">Pyrocoelia pectoralis</name>
    <dbReference type="NCBI Taxonomy" id="417401"/>
    <lineage>
        <taxon>Eukaryota</taxon>
        <taxon>Metazoa</taxon>
        <taxon>Ecdysozoa</taxon>
        <taxon>Arthropoda</taxon>
        <taxon>Hexapoda</taxon>
        <taxon>Insecta</taxon>
        <taxon>Pterygota</taxon>
        <taxon>Neoptera</taxon>
        <taxon>Endopterygota</taxon>
        <taxon>Coleoptera</taxon>
        <taxon>Polyphaga</taxon>
        <taxon>Elateriformia</taxon>
        <taxon>Elateroidea</taxon>
        <taxon>Lampyridae</taxon>
        <taxon>Lampyrinae</taxon>
        <taxon>Pyrocoelia</taxon>
    </lineage>
</organism>
<dbReference type="CDD" id="cd02440">
    <property type="entry name" value="AdoMet_MTases"/>
    <property type="match status" value="1"/>
</dbReference>
<keyword evidence="4 7" id="KW-0831">Ubiquinone biosynthesis</keyword>
<keyword evidence="7" id="KW-0496">Mitochondrion</keyword>
<dbReference type="PROSITE" id="PS01183">
    <property type="entry name" value="UBIE_1"/>
    <property type="match status" value="1"/>
</dbReference>
<comment type="subunit">
    <text evidence="6">Component of a multi-subunit COQ enzyme complex, composed of at least COQ3, COQ4, COQ5, COQ6, COQ7 and COQ9. Interacts with PYURF; the interaction is direct, stabilizes COQ5 protein and associates PYURF with COQ enzyme complex.</text>
</comment>
<evidence type="ECO:0000256" key="6">
    <source>
        <dbReference type="ARBA" id="ARBA00046387"/>
    </source>
</evidence>
<comment type="caution">
    <text evidence="7">Lacks conserved residue(s) required for the propagation of feature annotation.</text>
</comment>
<sequence length="404" mass="47139">MNFTGLSKLFSVFGIIKKSGGLRASLYKMFRMDELKVGTLMGTDKYGNKYYENNRFFFARNRWIEYAPYYRLEYDGSQVPAEWFGWLHYKTDLTPDQDPGRPKYKWMLDHTENLSGTPRQYVPYSTTKQKIEPWKPCSHKFLIIATRFSHQQAGYTHFGFATVKDYEKQQRVNKVFDEVAQSYDLMNDLMSFGIHRVWKDIFVDRLAPPPGTKLLDVAGGTGDIAFRYLNYLKLKQPDPNSHVTVLDINKTMLDVGKYRCDALGHDPSLITFREGNAEELPYENDLFDAYTIVFGIRNCTRIEKVVDEAYRVLKPGGRFLCMEFSEVSNTTLQWIYDQYSFQVIPLLGQLVVGQWHPYQYLVESIRRFPNQDHFKSIIERSGFRQVVYENLSSGIVAIHSAFKL</sequence>
<keyword evidence="5 7" id="KW-0949">S-adenosyl-L-methionine</keyword>
<evidence type="ECO:0000256" key="5">
    <source>
        <dbReference type="ARBA" id="ARBA00022691"/>
    </source>
</evidence>
<accession>A0AAN7ZBY6</accession>
<comment type="similarity">
    <text evidence="7">Belongs to the class I-like SAM-binding methyltransferase superfamily. MenG/UbiE family.</text>
</comment>
<keyword evidence="7" id="KW-0999">Mitochondrion inner membrane</keyword>
<dbReference type="AlphaFoldDB" id="A0AAN7ZBY6"/>
<gene>
    <name evidence="7" type="primary">coq5</name>
    <name evidence="8" type="ORF">RI129_012307</name>
</gene>
<comment type="subcellular location">
    <subcellularLocation>
        <location evidence="7">Mitochondrion inner membrane</location>
        <topology evidence="7">Peripheral membrane protein</topology>
        <orientation evidence="7">Matrix side</orientation>
    </subcellularLocation>
</comment>
<name>A0AAN7ZBY6_9COLE</name>
<dbReference type="SUPFAM" id="SSF53335">
    <property type="entry name" value="S-adenosyl-L-methionine-dependent methyltransferases"/>
    <property type="match status" value="1"/>
</dbReference>
<dbReference type="FunFam" id="3.40.50.150:FF:000064">
    <property type="entry name" value="2-methoxy-6-polyprenyl-1,4-benzoquinol methylase, mitochondrial"/>
    <property type="match status" value="1"/>
</dbReference>
<dbReference type="EMBL" id="JAVRBK010000010">
    <property type="protein sequence ID" value="KAK5638012.1"/>
    <property type="molecule type" value="Genomic_DNA"/>
</dbReference>
<feature type="binding site" evidence="7">
    <location>
        <position position="247"/>
    </location>
    <ligand>
        <name>S-adenosyl-L-methionine</name>
        <dbReference type="ChEBI" id="CHEBI:59789"/>
    </ligand>
</feature>
<keyword evidence="7" id="KW-0472">Membrane</keyword>
<evidence type="ECO:0000256" key="3">
    <source>
        <dbReference type="ARBA" id="ARBA00022679"/>
    </source>
</evidence>
<keyword evidence="2 7" id="KW-0489">Methyltransferase</keyword>
<dbReference type="Pfam" id="PF01209">
    <property type="entry name" value="Ubie_methyltran"/>
    <property type="match status" value="1"/>
</dbReference>
<comment type="function">
    <text evidence="7">Methyltransferase required for the conversion of 2-polyprenyl-6-methoxy-1,4-benzoquinol (DDMQH2) to 2-polyprenyl-3-methyl-6-methoxy-1,4-benzoquinol (DMQH2).</text>
</comment>
<evidence type="ECO:0000256" key="2">
    <source>
        <dbReference type="ARBA" id="ARBA00022603"/>
    </source>
</evidence>
<dbReference type="NCBIfam" id="TIGR01934">
    <property type="entry name" value="MenG_MenH_UbiE"/>
    <property type="match status" value="1"/>
</dbReference>
<dbReference type="GO" id="GO:0032259">
    <property type="term" value="P:methylation"/>
    <property type="evidence" value="ECO:0007669"/>
    <property type="project" value="UniProtKB-KW"/>
</dbReference>
<dbReference type="GO" id="GO:0031314">
    <property type="term" value="C:extrinsic component of mitochondrial inner membrane"/>
    <property type="evidence" value="ECO:0007669"/>
    <property type="project" value="UniProtKB-UniRule"/>
</dbReference>
<evidence type="ECO:0000256" key="4">
    <source>
        <dbReference type="ARBA" id="ARBA00022688"/>
    </source>
</evidence>
<evidence type="ECO:0000313" key="8">
    <source>
        <dbReference type="EMBL" id="KAK5638012.1"/>
    </source>
</evidence>
<evidence type="ECO:0000256" key="1">
    <source>
        <dbReference type="ARBA" id="ARBA00007355"/>
    </source>
</evidence>
<comment type="pathway">
    <text evidence="7">Cofactor biosynthesis; ubiquinone biosynthesis.</text>
</comment>
<keyword evidence="3 7" id="KW-0808">Transferase</keyword>
<dbReference type="InterPro" id="IPR004033">
    <property type="entry name" value="UbiE/COQ5_MeTrFase"/>
</dbReference>
<dbReference type="Pfam" id="PF05071">
    <property type="entry name" value="NDUFA12"/>
    <property type="match status" value="1"/>
</dbReference>
<comment type="catalytic activity">
    <reaction evidence="7">
        <text>a 2-methoxy-6-(all-trans-polyprenyl)benzene-1,4-diol + S-adenosyl-L-methionine = a 5-methoxy-2-methyl-3-(all-trans-polyprenyl)benzene-1,4-diol + S-adenosyl-L-homocysteine + H(+)</text>
        <dbReference type="Rhea" id="RHEA:28286"/>
        <dbReference type="Rhea" id="RHEA-COMP:10858"/>
        <dbReference type="Rhea" id="RHEA-COMP:10859"/>
        <dbReference type="ChEBI" id="CHEBI:15378"/>
        <dbReference type="ChEBI" id="CHEBI:57856"/>
        <dbReference type="ChEBI" id="CHEBI:59789"/>
        <dbReference type="ChEBI" id="CHEBI:84166"/>
        <dbReference type="ChEBI" id="CHEBI:84167"/>
        <dbReference type="EC" id="2.1.1.201"/>
    </reaction>
</comment>
<dbReference type="EC" id="2.1.1.201" evidence="7"/>
<evidence type="ECO:0000313" key="9">
    <source>
        <dbReference type="Proteomes" id="UP001329430"/>
    </source>
</evidence>
<dbReference type="PANTHER" id="PTHR43591:SF24">
    <property type="entry name" value="2-METHOXY-6-POLYPRENYL-1,4-BENZOQUINOL METHYLASE, MITOCHONDRIAL"/>
    <property type="match status" value="1"/>
</dbReference>
<dbReference type="InterPro" id="IPR029063">
    <property type="entry name" value="SAM-dependent_MTases_sf"/>
</dbReference>
<comment type="caution">
    <text evidence="8">The sequence shown here is derived from an EMBL/GenBank/DDBJ whole genome shotgun (WGS) entry which is preliminary data.</text>
</comment>
<dbReference type="InterPro" id="IPR023576">
    <property type="entry name" value="UbiE/COQ5_MeTrFase_CS"/>
</dbReference>
<dbReference type="Gene3D" id="3.40.50.150">
    <property type="entry name" value="Vaccinia Virus protein VP39"/>
    <property type="match status" value="1"/>
</dbReference>